<feature type="binding site" evidence="6">
    <location>
        <position position="171"/>
    </location>
    <ligand>
        <name>dimethylallyl phosphate</name>
        <dbReference type="ChEBI" id="CHEBI:88052"/>
    </ligand>
</feature>
<comment type="function">
    <text evidence="6">Flavin prenyltransferase that catalyzes the synthesis of the prenylated FMN cofactor (prenyl-FMN) for 4-hydroxy-3-polyprenylbenzoic acid decarboxylase UbiD. The prenyltransferase is metal-independent and links a dimethylallyl moiety from dimethylallyl monophosphate (DMAP) to the flavin N5 and C6 atoms of FMN.</text>
</comment>
<evidence type="ECO:0000256" key="4">
    <source>
        <dbReference type="ARBA" id="ARBA00022679"/>
    </source>
</evidence>
<organism evidence="8 9">
    <name type="scientific">Methanococcus aeolicus (strain ATCC BAA-1280 / DSM 17508 / OCM 812 / Nankai-3)</name>
    <dbReference type="NCBI Taxonomy" id="419665"/>
    <lineage>
        <taxon>Archaea</taxon>
        <taxon>Methanobacteriati</taxon>
        <taxon>Methanobacteriota</taxon>
        <taxon>Methanomada group</taxon>
        <taxon>Methanococci</taxon>
        <taxon>Methanococcales</taxon>
        <taxon>Methanococcaceae</taxon>
        <taxon>Methanococcus</taxon>
    </lineage>
</organism>
<evidence type="ECO:0000313" key="8">
    <source>
        <dbReference type="EMBL" id="ABR56837.1"/>
    </source>
</evidence>
<evidence type="ECO:0000256" key="2">
    <source>
        <dbReference type="ARBA" id="ARBA00022630"/>
    </source>
</evidence>
<keyword evidence="9" id="KW-1185">Reference proteome</keyword>
<dbReference type="GO" id="GO:0106141">
    <property type="term" value="F:flavin prenyltransferase activity"/>
    <property type="evidence" value="ECO:0007669"/>
    <property type="project" value="UniProtKB-EC"/>
</dbReference>
<dbReference type="EC" id="2.5.1.129" evidence="6"/>
<keyword evidence="1 6" id="KW-0637">Prenyltransferase</keyword>
<dbReference type="eggNOG" id="arCOG01703">
    <property type="taxonomic scope" value="Archaea"/>
</dbReference>
<dbReference type="NCBIfam" id="NF004685">
    <property type="entry name" value="PRK06029.1"/>
    <property type="match status" value="1"/>
</dbReference>
<accession>A6UWG5</accession>
<dbReference type="Pfam" id="PF02441">
    <property type="entry name" value="Flavoprotein"/>
    <property type="match status" value="1"/>
</dbReference>
<dbReference type="FunFam" id="3.40.50.1950:FF:000001">
    <property type="entry name" value="Flavin prenyltransferase UbiX"/>
    <property type="match status" value="1"/>
</dbReference>
<dbReference type="InterPro" id="IPR004507">
    <property type="entry name" value="UbiX-like"/>
</dbReference>
<dbReference type="STRING" id="419665.Maeo_1261"/>
<name>A6UWG5_META3</name>
<dbReference type="AlphaFoldDB" id="A6UWG5"/>
<dbReference type="Proteomes" id="UP000001106">
    <property type="component" value="Chromosome"/>
</dbReference>
<dbReference type="InterPro" id="IPR003382">
    <property type="entry name" value="Flavoprotein"/>
</dbReference>
<keyword evidence="4 6" id="KW-0808">Transferase</keyword>
<dbReference type="PANTHER" id="PTHR43374">
    <property type="entry name" value="FLAVIN PRENYLTRANSFERASE"/>
    <property type="match status" value="1"/>
</dbReference>
<reference evidence="8" key="1">
    <citation type="submission" date="2007-06" db="EMBL/GenBank/DDBJ databases">
        <title>Complete sequence of Methanococcus aeolicus Nankai-3.</title>
        <authorList>
            <consortium name="US DOE Joint Genome Institute"/>
            <person name="Copeland A."/>
            <person name="Lucas S."/>
            <person name="Lapidus A."/>
            <person name="Barry K."/>
            <person name="Glavina del Rio T."/>
            <person name="Dalin E."/>
            <person name="Tice H."/>
            <person name="Pitluck S."/>
            <person name="Chain P."/>
            <person name="Malfatti S."/>
            <person name="Shin M."/>
            <person name="Vergez L."/>
            <person name="Schmutz J."/>
            <person name="Larimer F."/>
            <person name="Land M."/>
            <person name="Hauser L."/>
            <person name="Kyrpides N."/>
            <person name="Lykidis A."/>
            <person name="Sieprawska-Lupa M."/>
            <person name="Whitman W.B."/>
            <person name="Richardson P."/>
        </authorList>
    </citation>
    <scope>NUCLEOTIDE SEQUENCE [LARGE SCALE GENOMIC DNA]</scope>
    <source>
        <strain evidence="8">Nankai-3</strain>
    </source>
</reference>
<evidence type="ECO:0000256" key="6">
    <source>
        <dbReference type="HAMAP-Rule" id="MF_01984"/>
    </source>
</evidence>
<evidence type="ECO:0000256" key="1">
    <source>
        <dbReference type="ARBA" id="ARBA00022602"/>
    </source>
</evidence>
<sequence>MFMKKIIICISGASGIIYAKRLLEVLKNYENIESNLIISKSAQEIIKYELKTSMEEFINLSDNYYDNNDFFTPVASGSNKFDAVLVIPCSMKTLSAIANGYSHNLIGRVCDIALKEQRKLIIMPREMPFSTIHLENMLKLSKYGALIMPPIPAYYNDPKSIEDIVDFIVGRVLDNLDIENNLFNRWKE</sequence>
<evidence type="ECO:0000313" key="9">
    <source>
        <dbReference type="Proteomes" id="UP000001106"/>
    </source>
</evidence>
<comment type="similarity">
    <text evidence="5 6">Belongs to the UbiX/PAD1 family.</text>
</comment>
<evidence type="ECO:0000256" key="5">
    <source>
        <dbReference type="ARBA" id="ARBA00060793"/>
    </source>
</evidence>
<feature type="binding site" evidence="6">
    <location>
        <begin position="12"/>
        <end position="14"/>
    </location>
    <ligand>
        <name>FMN</name>
        <dbReference type="ChEBI" id="CHEBI:58210"/>
    </ligand>
</feature>
<comment type="caution">
    <text evidence="6">Lacks conserved residue(s) required for the propagation of feature annotation.</text>
</comment>
<dbReference type="HOGENOM" id="CLU_074522_0_1_2"/>
<feature type="binding site" evidence="6">
    <location>
        <position position="155"/>
    </location>
    <ligand>
        <name>dimethylallyl phosphate</name>
        <dbReference type="ChEBI" id="CHEBI:88052"/>
    </ligand>
</feature>
<comment type="catalytic activity">
    <reaction evidence="6">
        <text>dimethylallyl phosphate + FMNH2 = prenylated FMNH2 + phosphate</text>
        <dbReference type="Rhea" id="RHEA:37743"/>
        <dbReference type="ChEBI" id="CHEBI:43474"/>
        <dbReference type="ChEBI" id="CHEBI:57618"/>
        <dbReference type="ChEBI" id="CHEBI:87467"/>
        <dbReference type="ChEBI" id="CHEBI:88052"/>
        <dbReference type="EC" id="2.5.1.129"/>
    </reaction>
</comment>
<evidence type="ECO:0000256" key="3">
    <source>
        <dbReference type="ARBA" id="ARBA00022643"/>
    </source>
</evidence>
<dbReference type="HAMAP" id="MF_01984">
    <property type="entry name" value="ubiX_pad"/>
    <property type="match status" value="1"/>
</dbReference>
<feature type="domain" description="Flavoprotein" evidence="7">
    <location>
        <begin position="4"/>
        <end position="176"/>
    </location>
</feature>
<feature type="binding site" evidence="6">
    <location>
        <position position="39"/>
    </location>
    <ligand>
        <name>FMN</name>
        <dbReference type="ChEBI" id="CHEBI:58210"/>
    </ligand>
</feature>
<feature type="binding site" evidence="6">
    <location>
        <position position="125"/>
    </location>
    <ligand>
        <name>FMN</name>
        <dbReference type="ChEBI" id="CHEBI:58210"/>
    </ligand>
</feature>
<keyword evidence="2 6" id="KW-0285">Flavoprotein</keyword>
<protein>
    <recommendedName>
        <fullName evidence="6">Flavin prenyltransferase UbiX</fullName>
        <ecNumber evidence="6">2.5.1.129</ecNumber>
    </recommendedName>
</protein>
<evidence type="ECO:0000259" key="7">
    <source>
        <dbReference type="Pfam" id="PF02441"/>
    </source>
</evidence>
<dbReference type="KEGG" id="mae:Maeo_1261"/>
<dbReference type="Gene3D" id="3.40.50.1950">
    <property type="entry name" value="Flavin prenyltransferase-like"/>
    <property type="match status" value="1"/>
</dbReference>
<dbReference type="PANTHER" id="PTHR43374:SF1">
    <property type="entry name" value="FLAVIN PRENYLTRANSFERASE PAD1, MITOCHONDRIAL"/>
    <property type="match status" value="1"/>
</dbReference>
<keyword evidence="3 6" id="KW-0288">FMN</keyword>
<dbReference type="SUPFAM" id="SSF52507">
    <property type="entry name" value="Homo-oligomeric flavin-containing Cys decarboxylases, HFCD"/>
    <property type="match status" value="1"/>
</dbReference>
<gene>
    <name evidence="6" type="primary">ubiX</name>
    <name evidence="8" type="ordered locus">Maeo_1261</name>
</gene>
<dbReference type="InterPro" id="IPR036551">
    <property type="entry name" value="Flavin_trans-like"/>
</dbReference>
<dbReference type="GO" id="GO:0016831">
    <property type="term" value="F:carboxy-lyase activity"/>
    <property type="evidence" value="ECO:0007669"/>
    <property type="project" value="TreeGrafter"/>
</dbReference>
<dbReference type="EMBL" id="CP000743">
    <property type="protein sequence ID" value="ABR56837.1"/>
    <property type="molecule type" value="Genomic_DNA"/>
</dbReference>
<proteinExistence type="inferred from homology"/>
<dbReference type="NCBIfam" id="TIGR00421">
    <property type="entry name" value="ubiX_pad"/>
    <property type="match status" value="1"/>
</dbReference>
<feature type="binding site" evidence="6">
    <location>
        <begin position="90"/>
        <end position="93"/>
    </location>
    <ligand>
        <name>FMN</name>
        <dbReference type="ChEBI" id="CHEBI:58210"/>
    </ligand>
</feature>